<dbReference type="InterPro" id="IPR050491">
    <property type="entry name" value="AmpC-like"/>
</dbReference>
<keyword evidence="2" id="KW-0812">Transmembrane</keyword>
<evidence type="ECO:0000259" key="3">
    <source>
        <dbReference type="Pfam" id="PF00144"/>
    </source>
</evidence>
<keyword evidence="2" id="KW-0472">Membrane</keyword>
<dbReference type="EMBL" id="JBHSXI010000016">
    <property type="protein sequence ID" value="MFC6890089.1"/>
    <property type="molecule type" value="Genomic_DNA"/>
</dbReference>
<dbReference type="InterPro" id="IPR012338">
    <property type="entry name" value="Beta-lactam/transpept-like"/>
</dbReference>
<keyword evidence="2" id="KW-1133">Transmembrane helix</keyword>
<evidence type="ECO:0000313" key="5">
    <source>
        <dbReference type="Proteomes" id="UP001596333"/>
    </source>
</evidence>
<dbReference type="EC" id="3.-.-.-" evidence="4"/>
<feature type="domain" description="Beta-lactamase-related" evidence="3">
    <location>
        <begin position="71"/>
        <end position="391"/>
    </location>
</feature>
<proteinExistence type="predicted"/>
<reference evidence="4 5" key="1">
    <citation type="journal article" date="2019" name="Int. J. Syst. Evol. Microbiol.">
        <title>The Global Catalogue of Microorganisms (GCM) 10K type strain sequencing project: providing services to taxonomists for standard genome sequencing and annotation.</title>
        <authorList>
            <consortium name="The Broad Institute Genomics Platform"/>
            <consortium name="The Broad Institute Genome Sequencing Center for Infectious Disease"/>
            <person name="Wu L."/>
            <person name="Ma J."/>
        </authorList>
    </citation>
    <scope>NUCLEOTIDE SEQUENCE [LARGE SCALE GENOMIC DNA]</scope>
    <source>
        <strain evidence="4 5">Y73</strain>
    </source>
</reference>
<dbReference type="Proteomes" id="UP001596333">
    <property type="component" value="Unassembled WGS sequence"/>
</dbReference>
<name>A0ABD5UQF3_9EURY</name>
<evidence type="ECO:0000256" key="2">
    <source>
        <dbReference type="SAM" id="Phobius"/>
    </source>
</evidence>
<sequence>MSGRDTALPNGDCGCIPRRTVLAGLGAVTSTGLGTTTASATVSAESATEPASNHERPFPDLDELEGFVDDVVTRRIGSATPGAIVAIVRSDGPVLLKGYGEADAESETPVRASETAFRVGSVGKLVTWTAVMQCVERGDLDLDEDVNSYLEDSEVTVPEIYEEPVTLRQLGTHTAGFESAIDPEVVADPEAVAPLEAVLVDQQPPRVRPPGEVVGYSNYGAALAGHVVAEDNETTFEEYVQSEIFEPLDMAHSTFAQPVPDDHPGDLAAGHSREKERFRTAGEVFINMRPAGSMTATARDMAAFMRAHLGDGAVGNTRILRADTARAMRDRHHVRHPAVTNWRYGFHEYGDADDGVIGHSGATVHFSSHLVLVPESGVGIFVTYNGNRGERFPPGAVIDEILAEYGLRSPPTTPQPTVESGSRSRAEAVAGEYSLTSLPRTGPLQAVDRLEHVSVEPAASGRVRTTTLDGDARHWIETDPYVYHEVDGHDVLAFEITDGDVDGMHMASEPTGVYRPVPFHERQLVTGSVLGVTLAGFGLSLVGWGGRRTWRQWNQYRTDHDSVTDAESTE</sequence>
<evidence type="ECO:0000313" key="4">
    <source>
        <dbReference type="EMBL" id="MFC6890089.1"/>
    </source>
</evidence>
<keyword evidence="5" id="KW-1185">Reference proteome</keyword>
<dbReference type="InterPro" id="IPR001466">
    <property type="entry name" value="Beta-lactam-related"/>
</dbReference>
<dbReference type="PANTHER" id="PTHR46825:SF9">
    <property type="entry name" value="BETA-LACTAMASE-RELATED DOMAIN-CONTAINING PROTEIN"/>
    <property type="match status" value="1"/>
</dbReference>
<dbReference type="Pfam" id="PF00144">
    <property type="entry name" value="Beta-lactamase"/>
    <property type="match status" value="1"/>
</dbReference>
<feature type="transmembrane region" description="Helical" evidence="2">
    <location>
        <begin position="524"/>
        <end position="544"/>
    </location>
</feature>
<accession>A0ABD5UQF3</accession>
<keyword evidence="4" id="KW-0378">Hydrolase</keyword>
<protein>
    <submittedName>
        <fullName evidence="4">Serine hydrolase domain-containing protein</fullName>
        <ecNumber evidence="4">3.-.-.-</ecNumber>
    </submittedName>
</protein>
<dbReference type="RefSeq" id="WP_379769592.1">
    <property type="nucleotide sequence ID" value="NZ_JBHSXI010000016.1"/>
</dbReference>
<comment type="caution">
    <text evidence="4">The sequence shown here is derived from an EMBL/GenBank/DDBJ whole genome shotgun (WGS) entry which is preliminary data.</text>
</comment>
<dbReference type="PANTHER" id="PTHR46825">
    <property type="entry name" value="D-ALANYL-D-ALANINE-CARBOXYPEPTIDASE/ENDOPEPTIDASE AMPH"/>
    <property type="match status" value="1"/>
</dbReference>
<dbReference type="Gene3D" id="3.40.710.10">
    <property type="entry name" value="DD-peptidase/beta-lactamase superfamily"/>
    <property type="match status" value="1"/>
</dbReference>
<dbReference type="GO" id="GO:0016787">
    <property type="term" value="F:hydrolase activity"/>
    <property type="evidence" value="ECO:0007669"/>
    <property type="project" value="UniProtKB-KW"/>
</dbReference>
<feature type="region of interest" description="Disordered" evidence="1">
    <location>
        <begin position="39"/>
        <end position="58"/>
    </location>
</feature>
<gene>
    <name evidence="4" type="ORF">ACFQEY_13865</name>
</gene>
<organism evidence="4 5">
    <name type="scientific">Halorubrum trueperi</name>
    <dbReference type="NCBI Taxonomy" id="2004704"/>
    <lineage>
        <taxon>Archaea</taxon>
        <taxon>Methanobacteriati</taxon>
        <taxon>Methanobacteriota</taxon>
        <taxon>Stenosarchaea group</taxon>
        <taxon>Halobacteria</taxon>
        <taxon>Halobacteriales</taxon>
        <taxon>Haloferacaceae</taxon>
        <taxon>Halorubrum</taxon>
    </lineage>
</organism>
<dbReference type="AlphaFoldDB" id="A0ABD5UQF3"/>
<dbReference type="SUPFAM" id="SSF56601">
    <property type="entry name" value="beta-lactamase/transpeptidase-like"/>
    <property type="match status" value="1"/>
</dbReference>
<feature type="compositionally biased region" description="Low complexity" evidence="1">
    <location>
        <begin position="39"/>
        <end position="49"/>
    </location>
</feature>
<evidence type="ECO:0000256" key="1">
    <source>
        <dbReference type="SAM" id="MobiDB-lite"/>
    </source>
</evidence>